<dbReference type="Pfam" id="PF07715">
    <property type="entry name" value="Plug"/>
    <property type="match status" value="1"/>
</dbReference>
<dbReference type="PANTHER" id="PTHR32552">
    <property type="entry name" value="FERRICHROME IRON RECEPTOR-RELATED"/>
    <property type="match status" value="1"/>
</dbReference>
<dbReference type="GO" id="GO:0009279">
    <property type="term" value="C:cell outer membrane"/>
    <property type="evidence" value="ECO:0007669"/>
    <property type="project" value="UniProtKB-SubCell"/>
</dbReference>
<keyword evidence="5 11" id="KW-0812">Transmembrane</keyword>
<dbReference type="CDD" id="cd01347">
    <property type="entry name" value="ligand_gated_channel"/>
    <property type="match status" value="1"/>
</dbReference>
<evidence type="ECO:0000256" key="6">
    <source>
        <dbReference type="ARBA" id="ARBA00023004"/>
    </source>
</evidence>
<evidence type="ECO:0000256" key="5">
    <source>
        <dbReference type="ARBA" id="ARBA00022692"/>
    </source>
</evidence>
<feature type="domain" description="TonB-dependent receptor-like beta-barrel" evidence="14">
    <location>
        <begin position="293"/>
        <end position="753"/>
    </location>
</feature>
<dbReference type="SUPFAM" id="SSF49464">
    <property type="entry name" value="Carboxypeptidase regulatory domain-like"/>
    <property type="match status" value="1"/>
</dbReference>
<dbReference type="SUPFAM" id="SSF56935">
    <property type="entry name" value="Porins"/>
    <property type="match status" value="1"/>
</dbReference>
<dbReference type="InterPro" id="IPR000531">
    <property type="entry name" value="Beta-barrel_TonB"/>
</dbReference>
<dbReference type="Pfam" id="PF00593">
    <property type="entry name" value="TonB_dep_Rec_b-barrel"/>
    <property type="match status" value="1"/>
</dbReference>
<keyword evidence="7" id="KW-0406">Ion transport</keyword>
<evidence type="ECO:0000256" key="10">
    <source>
        <dbReference type="ARBA" id="ARBA00023237"/>
    </source>
</evidence>
<sequence length="787" mass="88206">MLRQIIILLFILLPSIPVLAQNPGNIQGYIFREDGSPSAHASVRIEENNKGTKTNTDGRFEFSGLAQGEYTLVISAIGLETQKHKIKVVSNETTAIKIKCSDNTTELQTVTVTAEKQQNNLQNLPLAISAITAKKINAYRIWSVKDITALVPNLFVSNIGDERPYITIRGVGANSTTMGVAMFVDDIPQTSLQNAYSVINDVDRIEVLRGPQGTLYGRNAIGGVINIYSKTPANHWNGFAEISSGNYGMQRYSMAINGPLIKDKLFLKLSGFYHDREGYITNLFDNSTFDHYTGYGTSATLLYKPSATWDFNLNLNTYQNKNRGAYPYAANTAIAFSNPYTTNQNLNTWVNQSSVQPSLKIGYTGRNIAVKSISSFQKSRFVSTGLMDGDFSPYDFTSFTYLELPDYNYQNSFTQEIRVNSLPGSPSKWKWTGGALYVSEKSPALYDYGIGKDAVSADPYAPYRIILTSKSNFNIWSVFGQTTYRITDLLEVTAGLRYDDESKEFTNSQLFKKDGFPDRVLLKDSTRKAGYNAFSPKLNIGWQLKDNIKTYLSYSRGFRAGGFNEQTTNPNYISYGSEKSNNYKFGVKTTALNNQLRINAALFYIHWFDMQTTGFLPGSGNQQATMNTGEAKNYGAEIEAAYIPVKGLQLEYNVGYNHARYEKLPLPEGTTMKDFNGNKVFLTPQYTSVLAAQYQAAFTKTNKVRYQLRAEWNSIGEIYFDLKNAIRQSPYSLVNFKAGLSFSKFELTAWIRNTFKEKYLAFGYAQNGTFVMLGTPQTFGISGRVNF</sequence>
<keyword evidence="3 11" id="KW-1134">Transmembrane beta strand</keyword>
<dbReference type="GO" id="GO:0006826">
    <property type="term" value="P:iron ion transport"/>
    <property type="evidence" value="ECO:0007669"/>
    <property type="project" value="UniProtKB-KW"/>
</dbReference>
<evidence type="ECO:0000256" key="4">
    <source>
        <dbReference type="ARBA" id="ARBA00022496"/>
    </source>
</evidence>
<dbReference type="OrthoDB" id="9775095at2"/>
<evidence type="ECO:0000259" key="14">
    <source>
        <dbReference type="Pfam" id="PF00593"/>
    </source>
</evidence>
<evidence type="ECO:0000256" key="9">
    <source>
        <dbReference type="ARBA" id="ARBA00023136"/>
    </source>
</evidence>
<dbReference type="PROSITE" id="PS52016">
    <property type="entry name" value="TONB_DEPENDENT_REC_3"/>
    <property type="match status" value="1"/>
</dbReference>
<dbReference type="RefSeq" id="WP_092018300.1">
    <property type="nucleotide sequence ID" value="NZ_FOXH01000010.1"/>
</dbReference>
<evidence type="ECO:0000256" key="3">
    <source>
        <dbReference type="ARBA" id="ARBA00022452"/>
    </source>
</evidence>
<comment type="subcellular location">
    <subcellularLocation>
        <location evidence="1 11">Cell outer membrane</location>
        <topology evidence="1 11">Multi-pass membrane protein</topology>
    </subcellularLocation>
</comment>
<dbReference type="EMBL" id="FOXH01000010">
    <property type="protein sequence ID" value="SFQ11677.1"/>
    <property type="molecule type" value="Genomic_DNA"/>
</dbReference>
<dbReference type="STRING" id="1079859.SAMN04515674_11098"/>
<name>A0A1I5VWL4_9BACT</name>
<dbReference type="Gene3D" id="2.40.170.20">
    <property type="entry name" value="TonB-dependent receptor, beta-barrel domain"/>
    <property type="match status" value="1"/>
</dbReference>
<feature type="domain" description="TonB-dependent receptor plug" evidence="15">
    <location>
        <begin position="121"/>
        <end position="224"/>
    </location>
</feature>
<dbReference type="Proteomes" id="UP000199306">
    <property type="component" value="Unassembled WGS sequence"/>
</dbReference>
<dbReference type="PANTHER" id="PTHR32552:SF81">
    <property type="entry name" value="TONB-DEPENDENT OUTER MEMBRANE RECEPTOR"/>
    <property type="match status" value="1"/>
</dbReference>
<keyword evidence="6" id="KW-0408">Iron</keyword>
<feature type="chain" id="PRO_5011665120" evidence="13">
    <location>
        <begin position="21"/>
        <end position="787"/>
    </location>
</feature>
<dbReference type="InterPro" id="IPR039426">
    <property type="entry name" value="TonB-dep_rcpt-like"/>
</dbReference>
<keyword evidence="13" id="KW-0732">Signal</keyword>
<dbReference type="Pfam" id="PF13715">
    <property type="entry name" value="CarbopepD_reg_2"/>
    <property type="match status" value="1"/>
</dbReference>
<dbReference type="InterPro" id="IPR012910">
    <property type="entry name" value="Plug_dom"/>
</dbReference>
<keyword evidence="2 11" id="KW-0813">Transport</keyword>
<dbReference type="AlphaFoldDB" id="A0A1I5VWL4"/>
<keyword evidence="17" id="KW-1185">Reference proteome</keyword>
<keyword evidence="4" id="KW-0410">Iron transport</keyword>
<evidence type="ECO:0000256" key="13">
    <source>
        <dbReference type="SAM" id="SignalP"/>
    </source>
</evidence>
<evidence type="ECO:0000313" key="17">
    <source>
        <dbReference type="Proteomes" id="UP000199306"/>
    </source>
</evidence>
<evidence type="ECO:0000256" key="11">
    <source>
        <dbReference type="PROSITE-ProRule" id="PRU01360"/>
    </source>
</evidence>
<accession>A0A1I5VWL4</accession>
<evidence type="ECO:0000256" key="1">
    <source>
        <dbReference type="ARBA" id="ARBA00004571"/>
    </source>
</evidence>
<evidence type="ECO:0000259" key="15">
    <source>
        <dbReference type="Pfam" id="PF07715"/>
    </source>
</evidence>
<protein>
    <submittedName>
        <fullName evidence="16">Iron complex outermembrane recepter protein</fullName>
    </submittedName>
</protein>
<evidence type="ECO:0000256" key="12">
    <source>
        <dbReference type="RuleBase" id="RU003357"/>
    </source>
</evidence>
<proteinExistence type="inferred from homology"/>
<keyword evidence="8 12" id="KW-0798">TonB box</keyword>
<dbReference type="InterPro" id="IPR036942">
    <property type="entry name" value="Beta-barrel_TonB_sf"/>
</dbReference>
<gene>
    <name evidence="16" type="ORF">SAMN04515674_11098</name>
</gene>
<keyword evidence="10 11" id="KW-0998">Cell outer membrane</keyword>
<dbReference type="Gene3D" id="2.60.40.1120">
    <property type="entry name" value="Carboxypeptidase-like, regulatory domain"/>
    <property type="match status" value="1"/>
</dbReference>
<dbReference type="InterPro" id="IPR008969">
    <property type="entry name" value="CarboxyPept-like_regulatory"/>
</dbReference>
<comment type="similarity">
    <text evidence="11 12">Belongs to the TonB-dependent receptor family.</text>
</comment>
<reference evidence="16 17" key="1">
    <citation type="submission" date="2016-10" db="EMBL/GenBank/DDBJ databases">
        <authorList>
            <person name="de Groot N.N."/>
        </authorList>
    </citation>
    <scope>NUCLEOTIDE SEQUENCE [LARGE SCALE GENOMIC DNA]</scope>
    <source>
        <strain evidence="17">E92,LMG 26720,CCM 7988</strain>
    </source>
</reference>
<organism evidence="16 17">
    <name type="scientific">Pseudarcicella hirudinis</name>
    <dbReference type="NCBI Taxonomy" id="1079859"/>
    <lineage>
        <taxon>Bacteria</taxon>
        <taxon>Pseudomonadati</taxon>
        <taxon>Bacteroidota</taxon>
        <taxon>Cytophagia</taxon>
        <taxon>Cytophagales</taxon>
        <taxon>Flectobacillaceae</taxon>
        <taxon>Pseudarcicella</taxon>
    </lineage>
</organism>
<evidence type="ECO:0000256" key="7">
    <source>
        <dbReference type="ARBA" id="ARBA00023065"/>
    </source>
</evidence>
<evidence type="ECO:0000256" key="2">
    <source>
        <dbReference type="ARBA" id="ARBA00022448"/>
    </source>
</evidence>
<feature type="signal peptide" evidence="13">
    <location>
        <begin position="1"/>
        <end position="20"/>
    </location>
</feature>
<evidence type="ECO:0000313" key="16">
    <source>
        <dbReference type="EMBL" id="SFQ11677.1"/>
    </source>
</evidence>
<evidence type="ECO:0000256" key="8">
    <source>
        <dbReference type="ARBA" id="ARBA00023077"/>
    </source>
</evidence>
<keyword evidence="9 11" id="KW-0472">Membrane</keyword>